<dbReference type="PANTHER" id="PTHR40032:SF1">
    <property type="entry name" value="EXPORTED PROTEIN"/>
    <property type="match status" value="1"/>
</dbReference>
<dbReference type="PANTHER" id="PTHR40032">
    <property type="entry name" value="EXPORTED PROTEIN-RELATED"/>
    <property type="match status" value="1"/>
</dbReference>
<dbReference type="OrthoDB" id="9812429at2"/>
<dbReference type="RefSeq" id="WP_027447091.1">
    <property type="nucleotide sequence ID" value="NZ_AULJ01000047.1"/>
</dbReference>
<feature type="domain" description="Putative amidase" evidence="1">
    <location>
        <begin position="133"/>
        <end position="284"/>
    </location>
</feature>
<dbReference type="AlphaFoldDB" id="A0A0A5FV06"/>
<evidence type="ECO:0000259" key="1">
    <source>
        <dbReference type="Pfam" id="PF12671"/>
    </source>
</evidence>
<dbReference type="eggNOG" id="ENOG502Z7JI">
    <property type="taxonomic scope" value="Bacteria"/>
</dbReference>
<dbReference type="InterPro" id="IPR024301">
    <property type="entry name" value="Amidase_6"/>
</dbReference>
<evidence type="ECO:0000313" key="3">
    <source>
        <dbReference type="Proteomes" id="UP000030403"/>
    </source>
</evidence>
<dbReference type="Proteomes" id="UP000030403">
    <property type="component" value="Unassembled WGS sequence"/>
</dbReference>
<name>A0A0A5FV06_9BACI</name>
<evidence type="ECO:0000313" key="2">
    <source>
        <dbReference type="EMBL" id="KGX83749.1"/>
    </source>
</evidence>
<accession>A0A0A5FV06</accession>
<protein>
    <recommendedName>
        <fullName evidence="1">Putative amidase domain-containing protein</fullName>
    </recommendedName>
</protein>
<dbReference type="EMBL" id="AVPF01000085">
    <property type="protein sequence ID" value="KGX83749.1"/>
    <property type="molecule type" value="Genomic_DNA"/>
</dbReference>
<sequence>MSFVKKLNSYWQSQIEQVKFNRMDEESWISKKVCKHEERGNHVARLMAEGVPFRTVQPSGHHIIVDYTLYVTLFIKNGKEFYIEEAEKPHRATFKNGDLISDVPIESSLHDEPRQNGSLEWEDATPLDTRFTYDRQKAVQYANRWWNDYNPAYRAFENDCTNYISQCLRAGGAPMWGSPNRSKGWWYSAKTWSYSWSVANAMRWYLSGAQQGIQGKRLERASDLMLGDVICYDFEGDGRWNHTTIVVAKDANDEPLVNAHTSNSYHRFWNYEDSTAYTPQIQYKFFRIGE</sequence>
<reference evidence="2 3" key="1">
    <citation type="submission" date="2013-08" db="EMBL/GenBank/DDBJ databases">
        <authorList>
            <person name="Huang J."/>
            <person name="Wang G."/>
        </authorList>
    </citation>
    <scope>NUCLEOTIDE SEQUENCE [LARGE SCALE GENOMIC DNA]</scope>
    <source>
        <strain evidence="2 3">BH030004</strain>
    </source>
</reference>
<keyword evidence="3" id="KW-1185">Reference proteome</keyword>
<organism evidence="2 3">
    <name type="scientific">Pontibacillus marinus BH030004 = DSM 16465</name>
    <dbReference type="NCBI Taxonomy" id="1385511"/>
    <lineage>
        <taxon>Bacteria</taxon>
        <taxon>Bacillati</taxon>
        <taxon>Bacillota</taxon>
        <taxon>Bacilli</taxon>
        <taxon>Bacillales</taxon>
        <taxon>Bacillaceae</taxon>
        <taxon>Pontibacillus</taxon>
    </lineage>
</organism>
<proteinExistence type="predicted"/>
<gene>
    <name evidence="2" type="ORF">N783_21840</name>
</gene>
<dbReference type="STRING" id="1385511.GCA_000425225_03515"/>
<comment type="caution">
    <text evidence="2">The sequence shown here is derived from an EMBL/GenBank/DDBJ whole genome shotgun (WGS) entry which is preliminary data.</text>
</comment>
<dbReference type="Pfam" id="PF12671">
    <property type="entry name" value="Amidase_6"/>
    <property type="match status" value="1"/>
</dbReference>